<dbReference type="Proteomes" id="UP000192220">
    <property type="component" value="Unplaced"/>
</dbReference>
<evidence type="ECO:0000313" key="6">
    <source>
        <dbReference type="Proteomes" id="UP000192220"/>
    </source>
</evidence>
<dbReference type="AlphaFoldDB" id="A0A2I4C5U0"/>
<dbReference type="STRING" id="52670.A0A2I4C5U0"/>
<evidence type="ECO:0000256" key="3">
    <source>
        <dbReference type="ARBA" id="ARBA00022771"/>
    </source>
</evidence>
<keyword evidence="6" id="KW-1185">Reference proteome</keyword>
<dbReference type="FunFam" id="3.30.160.60:FF:000110">
    <property type="entry name" value="Zinc finger protein-like"/>
    <property type="match status" value="1"/>
</dbReference>
<reference evidence="7" key="1">
    <citation type="submission" date="2025-08" db="UniProtKB">
        <authorList>
            <consortium name="RefSeq"/>
        </authorList>
    </citation>
    <scope>IDENTIFICATION</scope>
</reference>
<keyword evidence="4" id="KW-0862">Zinc</keyword>
<feature type="region of interest" description="Disordered" evidence="5">
    <location>
        <begin position="55"/>
        <end position="123"/>
    </location>
</feature>
<protein>
    <submittedName>
        <fullName evidence="7">DNA-binding protein Ikaros</fullName>
    </submittedName>
</protein>
<dbReference type="RefSeq" id="XP_013875345.1">
    <property type="nucleotide sequence ID" value="XM_014019891.1"/>
</dbReference>
<evidence type="ECO:0000256" key="1">
    <source>
        <dbReference type="ARBA" id="ARBA00022723"/>
    </source>
</evidence>
<keyword evidence="3" id="KW-0863">Zinc-finger</keyword>
<evidence type="ECO:0000256" key="2">
    <source>
        <dbReference type="ARBA" id="ARBA00022737"/>
    </source>
</evidence>
<gene>
    <name evidence="7" type="primary">ikzf1</name>
</gene>
<dbReference type="GeneID" id="106525597"/>
<dbReference type="SUPFAM" id="SSF57667">
    <property type="entry name" value="beta-beta-alpha zinc fingers"/>
    <property type="match status" value="1"/>
</dbReference>
<keyword evidence="2" id="KW-0677">Repeat</keyword>
<proteinExistence type="predicted"/>
<keyword evidence="1" id="KW-0479">Metal-binding</keyword>
<dbReference type="KEGG" id="alim:106525597"/>
<dbReference type="GO" id="GO:0003677">
    <property type="term" value="F:DNA binding"/>
    <property type="evidence" value="ECO:0007669"/>
    <property type="project" value="UniProtKB-KW"/>
</dbReference>
<dbReference type="InParanoid" id="A0A2I4C5U0"/>
<dbReference type="CTD" id="10320"/>
<dbReference type="OrthoDB" id="8963214at2759"/>
<evidence type="ECO:0000256" key="5">
    <source>
        <dbReference type="SAM" id="MobiDB-lite"/>
    </source>
</evidence>
<evidence type="ECO:0000256" key="4">
    <source>
        <dbReference type="ARBA" id="ARBA00022833"/>
    </source>
</evidence>
<name>A0A2I4C5U0_AUSLI</name>
<evidence type="ECO:0000313" key="7">
    <source>
        <dbReference type="RefSeq" id="XP_013875345.1"/>
    </source>
</evidence>
<sequence length="123" mass="13548">MLGWKEEVPWRGEGLRLQLHGAAAALRPAAHGAADSWKNFILQTQGIAEYLHRMETEEDQEMAQMPGRDSPPANDASEEAEEPMAVPEDLSANSSQQQNHRGDKGERPFQCSQCGASFTQKGN</sequence>
<dbReference type="Gene3D" id="3.30.160.60">
    <property type="entry name" value="Classic Zinc Finger"/>
    <property type="match status" value="1"/>
</dbReference>
<feature type="compositionally biased region" description="Polar residues" evidence="5">
    <location>
        <begin position="110"/>
        <end position="123"/>
    </location>
</feature>
<keyword evidence="7" id="KW-0238">DNA-binding</keyword>
<feature type="non-terminal residue" evidence="7">
    <location>
        <position position="123"/>
    </location>
</feature>
<organism evidence="6 7">
    <name type="scientific">Austrofundulus limnaeus</name>
    <name type="common">Annual killifish</name>
    <dbReference type="NCBI Taxonomy" id="52670"/>
    <lineage>
        <taxon>Eukaryota</taxon>
        <taxon>Metazoa</taxon>
        <taxon>Chordata</taxon>
        <taxon>Craniata</taxon>
        <taxon>Vertebrata</taxon>
        <taxon>Euteleostomi</taxon>
        <taxon>Actinopterygii</taxon>
        <taxon>Neopterygii</taxon>
        <taxon>Teleostei</taxon>
        <taxon>Neoteleostei</taxon>
        <taxon>Acanthomorphata</taxon>
        <taxon>Ovalentaria</taxon>
        <taxon>Atherinomorphae</taxon>
        <taxon>Cyprinodontiformes</taxon>
        <taxon>Rivulidae</taxon>
        <taxon>Austrofundulus</taxon>
    </lineage>
</organism>
<dbReference type="InterPro" id="IPR036236">
    <property type="entry name" value="Znf_C2H2_sf"/>
</dbReference>
<accession>A0A2I4C5U0</accession>
<dbReference type="GO" id="GO:0008270">
    <property type="term" value="F:zinc ion binding"/>
    <property type="evidence" value="ECO:0007669"/>
    <property type="project" value="UniProtKB-KW"/>
</dbReference>